<feature type="non-terminal residue" evidence="2">
    <location>
        <position position="1"/>
    </location>
</feature>
<reference evidence="2" key="1">
    <citation type="submission" date="2017-07" db="EMBL/GenBank/DDBJ databases">
        <title>Taro Niue Genome Assembly and Annotation.</title>
        <authorList>
            <person name="Atibalentja N."/>
            <person name="Keating K."/>
            <person name="Fields C.J."/>
        </authorList>
    </citation>
    <scope>NUCLEOTIDE SEQUENCE</scope>
    <source>
        <strain evidence="2">Niue_2</strain>
        <tissue evidence="2">Leaf</tissue>
    </source>
</reference>
<feature type="compositionally biased region" description="Acidic residues" evidence="1">
    <location>
        <begin position="1"/>
        <end position="10"/>
    </location>
</feature>
<evidence type="ECO:0000313" key="2">
    <source>
        <dbReference type="EMBL" id="MQL89293.1"/>
    </source>
</evidence>
<dbReference type="AlphaFoldDB" id="A0A843V9J0"/>
<evidence type="ECO:0000256" key="1">
    <source>
        <dbReference type="SAM" id="MobiDB-lite"/>
    </source>
</evidence>
<feature type="region of interest" description="Disordered" evidence="1">
    <location>
        <begin position="1"/>
        <end position="35"/>
    </location>
</feature>
<gene>
    <name evidence="2" type="ORF">Taro_021857</name>
</gene>
<comment type="caution">
    <text evidence="2">The sequence shown here is derived from an EMBL/GenBank/DDBJ whole genome shotgun (WGS) entry which is preliminary data.</text>
</comment>
<dbReference type="EMBL" id="NMUH01001135">
    <property type="protein sequence ID" value="MQL89293.1"/>
    <property type="molecule type" value="Genomic_DNA"/>
</dbReference>
<evidence type="ECO:0000313" key="3">
    <source>
        <dbReference type="Proteomes" id="UP000652761"/>
    </source>
</evidence>
<dbReference type="Proteomes" id="UP000652761">
    <property type="component" value="Unassembled WGS sequence"/>
</dbReference>
<name>A0A843V9J0_COLES</name>
<keyword evidence="3" id="KW-1185">Reference proteome</keyword>
<protein>
    <submittedName>
        <fullName evidence="2">Uncharacterized protein</fullName>
    </submittedName>
</protein>
<accession>A0A843V9J0</accession>
<organism evidence="2 3">
    <name type="scientific">Colocasia esculenta</name>
    <name type="common">Wild taro</name>
    <name type="synonym">Arum esculentum</name>
    <dbReference type="NCBI Taxonomy" id="4460"/>
    <lineage>
        <taxon>Eukaryota</taxon>
        <taxon>Viridiplantae</taxon>
        <taxon>Streptophyta</taxon>
        <taxon>Embryophyta</taxon>
        <taxon>Tracheophyta</taxon>
        <taxon>Spermatophyta</taxon>
        <taxon>Magnoliopsida</taxon>
        <taxon>Liliopsida</taxon>
        <taxon>Araceae</taxon>
        <taxon>Aroideae</taxon>
        <taxon>Colocasieae</taxon>
        <taxon>Colocasia</taxon>
    </lineage>
</organism>
<feature type="compositionally biased region" description="Acidic residues" evidence="1">
    <location>
        <begin position="17"/>
        <end position="34"/>
    </location>
</feature>
<proteinExistence type="predicted"/>
<sequence>NEVEEVDPEQPEIQLGDSDEEEYISDQNESDNEDVNAKFDISPTSEDEMENLKIWFEDGVGLLQWEEIYFLFYTSTTDLCTATTGSRTYDLCTGTTDLCIATTGSRLKASSDDPLLLGGSLDLGEGFPNTGLKLASTENQEKGSFGDFLGLPKESFINLFDPFEDLFRGKYLIHFVHILNRVLDPPFHPIFGARSVLLHRQELGVNALAAKISSLRPAILPSNPLNGQRLPLSLVGDFTPLEETVESDSERGE</sequence>